<keyword evidence="2" id="KW-0812">Transmembrane</keyword>
<proteinExistence type="predicted"/>
<accession>A0A016TLY1</accession>
<protein>
    <submittedName>
        <fullName evidence="3">Uncharacterized protein</fullName>
    </submittedName>
</protein>
<evidence type="ECO:0000313" key="3">
    <source>
        <dbReference type="EMBL" id="EYC03657.1"/>
    </source>
</evidence>
<keyword evidence="2" id="KW-0472">Membrane</keyword>
<dbReference type="OrthoDB" id="5851466at2759"/>
<reference evidence="4" key="1">
    <citation type="journal article" date="2015" name="Nat. Genet.">
        <title>The genome and transcriptome of the zoonotic hookworm Ancylostoma ceylanicum identify infection-specific gene families.</title>
        <authorList>
            <person name="Schwarz E.M."/>
            <person name="Hu Y."/>
            <person name="Antoshechkin I."/>
            <person name="Miller M.M."/>
            <person name="Sternberg P.W."/>
            <person name="Aroian R.V."/>
        </authorList>
    </citation>
    <scope>NUCLEOTIDE SEQUENCE</scope>
    <source>
        <strain evidence="4">HY135</strain>
    </source>
</reference>
<dbReference type="Proteomes" id="UP000024635">
    <property type="component" value="Unassembled WGS sequence"/>
</dbReference>
<feature type="region of interest" description="Disordered" evidence="1">
    <location>
        <begin position="75"/>
        <end position="144"/>
    </location>
</feature>
<evidence type="ECO:0000256" key="1">
    <source>
        <dbReference type="SAM" id="MobiDB-lite"/>
    </source>
</evidence>
<feature type="transmembrane region" description="Helical" evidence="2">
    <location>
        <begin position="28"/>
        <end position="48"/>
    </location>
</feature>
<comment type="caution">
    <text evidence="3">The sequence shown here is derived from an EMBL/GenBank/DDBJ whole genome shotgun (WGS) entry which is preliminary data.</text>
</comment>
<dbReference type="AlphaFoldDB" id="A0A016TLY1"/>
<name>A0A016TLY1_9BILA</name>
<organism evidence="3 4">
    <name type="scientific">Ancylostoma ceylanicum</name>
    <dbReference type="NCBI Taxonomy" id="53326"/>
    <lineage>
        <taxon>Eukaryota</taxon>
        <taxon>Metazoa</taxon>
        <taxon>Ecdysozoa</taxon>
        <taxon>Nematoda</taxon>
        <taxon>Chromadorea</taxon>
        <taxon>Rhabditida</taxon>
        <taxon>Rhabditina</taxon>
        <taxon>Rhabditomorpha</taxon>
        <taxon>Strongyloidea</taxon>
        <taxon>Ancylostomatidae</taxon>
        <taxon>Ancylostomatinae</taxon>
        <taxon>Ancylostoma</taxon>
    </lineage>
</organism>
<keyword evidence="4" id="KW-1185">Reference proteome</keyword>
<feature type="compositionally biased region" description="Basic and acidic residues" evidence="1">
    <location>
        <begin position="83"/>
        <end position="128"/>
    </location>
</feature>
<dbReference type="EMBL" id="JARK01001428">
    <property type="protein sequence ID" value="EYC03657.1"/>
    <property type="molecule type" value="Genomic_DNA"/>
</dbReference>
<keyword evidence="2" id="KW-1133">Transmembrane helix</keyword>
<sequence>MDADTPDWKGEELTVCRHNEYGYTVVEWVLMSVVITCSIVICVFAYLAKIYTDALYQQNLLLEYLPSPETVKRYNGAMDLADDDRTQGRNDDRTQNNRNDEKPQDARNGDRAQETRGTDKTRDARDGDNAQDIRVSDNSQVSKH</sequence>
<evidence type="ECO:0000313" key="4">
    <source>
        <dbReference type="Proteomes" id="UP000024635"/>
    </source>
</evidence>
<gene>
    <name evidence="3" type="primary">Acey_s0092.g2543</name>
    <name evidence="3" type="ORF">Y032_0092g2543</name>
</gene>
<evidence type="ECO:0000256" key="2">
    <source>
        <dbReference type="SAM" id="Phobius"/>
    </source>
</evidence>